<organism evidence="7 8">
    <name type="scientific">Coniochaeta ligniaria NRRL 30616</name>
    <dbReference type="NCBI Taxonomy" id="1408157"/>
    <lineage>
        <taxon>Eukaryota</taxon>
        <taxon>Fungi</taxon>
        <taxon>Dikarya</taxon>
        <taxon>Ascomycota</taxon>
        <taxon>Pezizomycotina</taxon>
        <taxon>Sordariomycetes</taxon>
        <taxon>Sordariomycetidae</taxon>
        <taxon>Coniochaetales</taxon>
        <taxon>Coniochaetaceae</taxon>
        <taxon>Coniochaeta</taxon>
    </lineage>
</organism>
<dbReference type="EMBL" id="KV875097">
    <property type="protein sequence ID" value="OIW29967.1"/>
    <property type="molecule type" value="Genomic_DNA"/>
</dbReference>
<dbReference type="InterPro" id="IPR019083">
    <property type="entry name" value="SAM_Ribosomal_mS41"/>
</dbReference>
<dbReference type="Pfam" id="PF09597">
    <property type="entry name" value="SAM_Ribosomal_mS41"/>
    <property type="match status" value="1"/>
</dbReference>
<dbReference type="AlphaFoldDB" id="A0A1J7IQQ4"/>
<gene>
    <name evidence="7" type="ORF">CONLIGDRAFT_632070</name>
</gene>
<dbReference type="SMART" id="SM01238">
    <property type="entry name" value="IGR"/>
    <property type="match status" value="1"/>
</dbReference>
<evidence type="ECO:0000256" key="2">
    <source>
        <dbReference type="ARBA" id="ARBA00010492"/>
    </source>
</evidence>
<evidence type="ECO:0000313" key="7">
    <source>
        <dbReference type="EMBL" id="OIW29967.1"/>
    </source>
</evidence>
<feature type="domain" description="Small ribosomal subunit protein mS41 SAM" evidence="6">
    <location>
        <begin position="59"/>
        <end position="115"/>
    </location>
</feature>
<dbReference type="InterPro" id="IPR039603">
    <property type="entry name" value="Ribosomal_mS41"/>
</dbReference>
<evidence type="ECO:0000256" key="5">
    <source>
        <dbReference type="SAM" id="MobiDB-lite"/>
    </source>
</evidence>
<feature type="region of interest" description="Disordered" evidence="5">
    <location>
        <begin position="29"/>
        <end position="52"/>
    </location>
</feature>
<evidence type="ECO:0000256" key="1">
    <source>
        <dbReference type="ARBA" id="ARBA00004173"/>
    </source>
</evidence>
<reference evidence="7 8" key="1">
    <citation type="submission" date="2016-10" db="EMBL/GenBank/DDBJ databases">
        <title>Draft genome sequence of Coniochaeta ligniaria NRRL30616, a lignocellulolytic fungus for bioabatement of inhibitors in plant biomass hydrolysates.</title>
        <authorList>
            <consortium name="DOE Joint Genome Institute"/>
            <person name="Jimenez D.J."/>
            <person name="Hector R.E."/>
            <person name="Riley R."/>
            <person name="Sun H."/>
            <person name="Grigoriev I.V."/>
            <person name="Van Elsas J.D."/>
            <person name="Nichols N.N."/>
        </authorList>
    </citation>
    <scope>NUCLEOTIDE SEQUENCE [LARGE SCALE GENOMIC DNA]</scope>
    <source>
        <strain evidence="7 8">NRRL 30616</strain>
    </source>
</reference>
<keyword evidence="3" id="KW-0496">Mitochondrion</keyword>
<proteinExistence type="inferred from homology"/>
<dbReference type="OrthoDB" id="18595at2759"/>
<evidence type="ECO:0000256" key="3">
    <source>
        <dbReference type="ARBA" id="ARBA00023128"/>
    </source>
</evidence>
<comment type="subcellular location">
    <subcellularLocation>
        <location evidence="1">Mitochondrion</location>
    </subcellularLocation>
</comment>
<comment type="similarity">
    <text evidence="2">Belongs to the mitochondrion-specific ribosomal protein mS41 family.</text>
</comment>
<feature type="compositionally biased region" description="Low complexity" evidence="5">
    <location>
        <begin position="30"/>
        <end position="48"/>
    </location>
</feature>
<evidence type="ECO:0000259" key="6">
    <source>
        <dbReference type="SMART" id="SM01238"/>
    </source>
</evidence>
<dbReference type="Proteomes" id="UP000182658">
    <property type="component" value="Unassembled WGS sequence"/>
</dbReference>
<dbReference type="PANTHER" id="PTHR28235:SF1">
    <property type="entry name" value="SMALL RIBOSOMAL SUBUNIT PROTEIN MS41"/>
    <property type="match status" value="1"/>
</dbReference>
<dbReference type="GO" id="GO:0005739">
    <property type="term" value="C:mitochondrion"/>
    <property type="evidence" value="ECO:0007669"/>
    <property type="project" value="UniProtKB-SubCell"/>
</dbReference>
<evidence type="ECO:0000256" key="4">
    <source>
        <dbReference type="ARBA" id="ARBA00035129"/>
    </source>
</evidence>
<dbReference type="SUPFAM" id="SSF47769">
    <property type="entry name" value="SAM/Pointed domain"/>
    <property type="match status" value="1"/>
</dbReference>
<dbReference type="InterPro" id="IPR013761">
    <property type="entry name" value="SAM/pointed_sf"/>
</dbReference>
<evidence type="ECO:0000313" key="8">
    <source>
        <dbReference type="Proteomes" id="UP000182658"/>
    </source>
</evidence>
<dbReference type="InParanoid" id="A0A1J7IQQ4"/>
<protein>
    <recommendedName>
        <fullName evidence="4">Small ribosomal subunit protein mS41</fullName>
    </recommendedName>
</protein>
<dbReference type="PANTHER" id="PTHR28235">
    <property type="entry name" value="PROTEIN FYV4, MITOCHONDRIAL"/>
    <property type="match status" value="1"/>
</dbReference>
<sequence length="240" mass="27099">MKSLRIQSAIGLLLRPSIATPNLRFQTRWASGDSSSPSASKESSTTPSIPSPIPLVPDVETFLSVIGRDLKQHAAKIPSWEALFTLTTDQLRELGVEPPRSRRYLLRWRQRFMEGRYGPGGDFKHVNDGKAELRVLEIDKDPLTRERYVVNVPAGQTVEETPREELVRVARYQVKGAHTIRGPYALPLKGQSGAVVATTEGMWEDVRGHKVDGGERRQAEVRFKRRVAERKALREKQGFY</sequence>
<name>A0A1J7IQQ4_9PEZI</name>
<accession>A0A1J7IQQ4</accession>
<dbReference type="STRING" id="1408157.A0A1J7IQQ4"/>
<dbReference type="CDD" id="cd09487">
    <property type="entry name" value="SAM_superfamily"/>
    <property type="match status" value="1"/>
</dbReference>
<keyword evidence="8" id="KW-1185">Reference proteome</keyword>